<evidence type="ECO:0000313" key="8">
    <source>
        <dbReference type="EMBL" id="BCJ43752.1"/>
    </source>
</evidence>
<evidence type="ECO:0000256" key="4">
    <source>
        <dbReference type="ARBA" id="ARBA00022989"/>
    </source>
</evidence>
<dbReference type="SUPFAM" id="SSF103473">
    <property type="entry name" value="MFS general substrate transporter"/>
    <property type="match status" value="1"/>
</dbReference>
<dbReference type="EMBL" id="AP023356">
    <property type="protein sequence ID" value="BCJ43752.1"/>
    <property type="molecule type" value="Genomic_DNA"/>
</dbReference>
<feature type="transmembrane region" description="Helical" evidence="6">
    <location>
        <begin position="374"/>
        <end position="393"/>
    </location>
</feature>
<dbReference type="Gene3D" id="1.20.1250.20">
    <property type="entry name" value="MFS general substrate transporter like domains"/>
    <property type="match status" value="1"/>
</dbReference>
<evidence type="ECO:0000256" key="2">
    <source>
        <dbReference type="ARBA" id="ARBA00022475"/>
    </source>
</evidence>
<dbReference type="CDD" id="cd06173">
    <property type="entry name" value="MFS_MefA_like"/>
    <property type="match status" value="1"/>
</dbReference>
<feature type="transmembrane region" description="Helical" evidence="6">
    <location>
        <begin position="170"/>
        <end position="189"/>
    </location>
</feature>
<keyword evidence="5 6" id="KW-0472">Membrane</keyword>
<dbReference type="InterPro" id="IPR011701">
    <property type="entry name" value="MFS"/>
</dbReference>
<feature type="transmembrane region" description="Helical" evidence="6">
    <location>
        <begin position="308"/>
        <end position="329"/>
    </location>
</feature>
<evidence type="ECO:0000256" key="5">
    <source>
        <dbReference type="ARBA" id="ARBA00023136"/>
    </source>
</evidence>
<evidence type="ECO:0000256" key="6">
    <source>
        <dbReference type="SAM" id="Phobius"/>
    </source>
</evidence>
<evidence type="ECO:0000256" key="1">
    <source>
        <dbReference type="ARBA" id="ARBA00004651"/>
    </source>
</evidence>
<name>A0ABN6CHI1_9ACTN</name>
<evidence type="ECO:0000259" key="7">
    <source>
        <dbReference type="PROSITE" id="PS50850"/>
    </source>
</evidence>
<sequence length="417" mass="43462">MRVPAPLRRPAFRWLLAGRAVDAFGNAFATFALTFAVLDLTGRAGDAGLVVGVRTLLNVVFLLFGGVLADRLPKNLLMVGANLIAALTQAAVAALVLTGSATVPLLVVLSAVNGAVAAVAMPASSALVPRTVAEDERQQANALNRLSLSGAMIIGAPLGGVLVAVVGPGWAIAVDGGTFLISALCFALIRLPAPRDDQPPPDRVGVLHELRTGWTEFRSHTWLWVVVAGACVMNMAWSGATHILGPAVAAQTIGRSAWGLVLAAQTAGMIAGGLLAMRLRLRRFLRYGVISLAVMAGPLIVLGLHPHLVALAGAGFLAGVALEIFSVGWETTMQEHIPADRLARVYSYDMVGSFLAVPIGEMAVGPVADRFGAQPTLLGAAAVLLLAVAGMLSSRDVRTRRHRLPRAEPGHMEESVP</sequence>
<dbReference type="InterPro" id="IPR020846">
    <property type="entry name" value="MFS_dom"/>
</dbReference>
<dbReference type="InterPro" id="IPR036259">
    <property type="entry name" value="MFS_trans_sf"/>
</dbReference>
<accession>A0ABN6CHI1</accession>
<keyword evidence="4 6" id="KW-1133">Transmembrane helix</keyword>
<feature type="transmembrane region" description="Helical" evidence="6">
    <location>
        <begin position="284"/>
        <end position="302"/>
    </location>
</feature>
<proteinExistence type="predicted"/>
<reference evidence="8 9" key="1">
    <citation type="submission" date="2020-08" db="EMBL/GenBank/DDBJ databases">
        <title>Whole genome shotgun sequence of Actinoplanes ianthinogenes NBRC 13996.</title>
        <authorList>
            <person name="Komaki H."/>
            <person name="Tamura T."/>
        </authorList>
    </citation>
    <scope>NUCLEOTIDE SEQUENCE [LARGE SCALE GENOMIC DNA]</scope>
    <source>
        <strain evidence="8 9">NBRC 13996</strain>
    </source>
</reference>
<feature type="transmembrane region" description="Helical" evidence="6">
    <location>
        <begin position="257"/>
        <end position="277"/>
    </location>
</feature>
<feature type="transmembrane region" description="Helical" evidence="6">
    <location>
        <begin position="12"/>
        <end position="37"/>
    </location>
</feature>
<dbReference type="PANTHER" id="PTHR23513:SF11">
    <property type="entry name" value="STAPHYLOFERRIN A TRANSPORTER"/>
    <property type="match status" value="1"/>
</dbReference>
<feature type="transmembrane region" description="Helical" evidence="6">
    <location>
        <begin position="76"/>
        <end position="97"/>
    </location>
</feature>
<feature type="transmembrane region" description="Helical" evidence="6">
    <location>
        <begin position="49"/>
        <end position="69"/>
    </location>
</feature>
<feature type="transmembrane region" description="Helical" evidence="6">
    <location>
        <begin position="221"/>
        <end position="245"/>
    </location>
</feature>
<keyword evidence="2" id="KW-1003">Cell membrane</keyword>
<feature type="transmembrane region" description="Helical" evidence="6">
    <location>
        <begin position="103"/>
        <end position="121"/>
    </location>
</feature>
<keyword evidence="9" id="KW-1185">Reference proteome</keyword>
<protein>
    <submittedName>
        <fullName evidence="8">MFS transporter</fullName>
    </submittedName>
</protein>
<keyword evidence="3 6" id="KW-0812">Transmembrane</keyword>
<dbReference type="RefSeq" id="WP_189331909.1">
    <property type="nucleotide sequence ID" value="NZ_AP023356.1"/>
</dbReference>
<feature type="transmembrane region" description="Helical" evidence="6">
    <location>
        <begin position="142"/>
        <end position="164"/>
    </location>
</feature>
<evidence type="ECO:0000256" key="3">
    <source>
        <dbReference type="ARBA" id="ARBA00022692"/>
    </source>
</evidence>
<feature type="transmembrane region" description="Helical" evidence="6">
    <location>
        <begin position="350"/>
        <end position="368"/>
    </location>
</feature>
<evidence type="ECO:0000313" key="9">
    <source>
        <dbReference type="Proteomes" id="UP000676967"/>
    </source>
</evidence>
<comment type="subcellular location">
    <subcellularLocation>
        <location evidence="1">Cell membrane</location>
        <topology evidence="1">Multi-pass membrane protein</topology>
    </subcellularLocation>
</comment>
<dbReference type="Proteomes" id="UP000676967">
    <property type="component" value="Chromosome"/>
</dbReference>
<dbReference type="Pfam" id="PF07690">
    <property type="entry name" value="MFS_1"/>
    <property type="match status" value="1"/>
</dbReference>
<dbReference type="PANTHER" id="PTHR23513">
    <property type="entry name" value="INTEGRAL MEMBRANE EFFLUX PROTEIN-RELATED"/>
    <property type="match status" value="1"/>
</dbReference>
<feature type="domain" description="Major facilitator superfamily (MFS) profile" evidence="7">
    <location>
        <begin position="11"/>
        <end position="398"/>
    </location>
</feature>
<dbReference type="PROSITE" id="PS50850">
    <property type="entry name" value="MFS"/>
    <property type="match status" value="1"/>
</dbReference>
<organism evidence="8 9">
    <name type="scientific">Actinoplanes ianthinogenes</name>
    <dbReference type="NCBI Taxonomy" id="122358"/>
    <lineage>
        <taxon>Bacteria</taxon>
        <taxon>Bacillati</taxon>
        <taxon>Actinomycetota</taxon>
        <taxon>Actinomycetes</taxon>
        <taxon>Micromonosporales</taxon>
        <taxon>Micromonosporaceae</taxon>
        <taxon>Actinoplanes</taxon>
    </lineage>
</organism>
<gene>
    <name evidence="8" type="ORF">Aiant_44090</name>
</gene>